<gene>
    <name evidence="1" type="ORF">GCM10023351_15610</name>
</gene>
<proteinExistence type="predicted"/>
<dbReference type="EMBL" id="BAABKO010000002">
    <property type="protein sequence ID" value="GAA4772300.1"/>
    <property type="molecule type" value="Genomic_DNA"/>
</dbReference>
<dbReference type="Proteomes" id="UP001501645">
    <property type="component" value="Unassembled WGS sequence"/>
</dbReference>
<comment type="caution">
    <text evidence="1">The sequence shown here is derived from an EMBL/GenBank/DDBJ whole genome shotgun (WGS) entry which is preliminary data.</text>
</comment>
<organism evidence="1 2">
    <name type="scientific">Microbacterium gilvum</name>
    <dbReference type="NCBI Taxonomy" id="1336204"/>
    <lineage>
        <taxon>Bacteria</taxon>
        <taxon>Bacillati</taxon>
        <taxon>Actinomycetota</taxon>
        <taxon>Actinomycetes</taxon>
        <taxon>Micrococcales</taxon>
        <taxon>Microbacteriaceae</taxon>
        <taxon>Microbacterium</taxon>
    </lineage>
</organism>
<protein>
    <recommendedName>
        <fullName evidence="3">Tryptophan synthase subunit alpha</fullName>
    </recommendedName>
</protein>
<name>A0ABP9A3I2_9MICO</name>
<reference evidence="2" key="1">
    <citation type="journal article" date="2019" name="Int. J. Syst. Evol. Microbiol.">
        <title>The Global Catalogue of Microorganisms (GCM) 10K type strain sequencing project: providing services to taxonomists for standard genome sequencing and annotation.</title>
        <authorList>
            <consortium name="The Broad Institute Genomics Platform"/>
            <consortium name="The Broad Institute Genome Sequencing Center for Infectious Disease"/>
            <person name="Wu L."/>
            <person name="Ma J."/>
        </authorList>
    </citation>
    <scope>NUCLEOTIDE SEQUENCE [LARGE SCALE GENOMIC DNA]</scope>
    <source>
        <strain evidence="2">JCM 18537</strain>
    </source>
</reference>
<keyword evidence="2" id="KW-1185">Reference proteome</keyword>
<evidence type="ECO:0000313" key="2">
    <source>
        <dbReference type="Proteomes" id="UP001501645"/>
    </source>
</evidence>
<evidence type="ECO:0008006" key="3">
    <source>
        <dbReference type="Google" id="ProtNLM"/>
    </source>
</evidence>
<accession>A0ABP9A3I2</accession>
<evidence type="ECO:0000313" key="1">
    <source>
        <dbReference type="EMBL" id="GAA4772300.1"/>
    </source>
</evidence>
<sequence>MCGGPRPAAHVYAGRVDLPAESLPRRRASVEVLRAEAADELAALIHERLREGEDPWEFMEDLPTIDELVVFTLRAEHIEADGGLRPTHARNQRLLRQIAAEYPELTKAVWRLIGQENTHRRWDAVVRVVDGR</sequence>